<dbReference type="PANTHER" id="PTHR34472:SF1">
    <property type="entry name" value="SULFUR CARRIER PROTEIN THIS"/>
    <property type="match status" value="1"/>
</dbReference>
<dbReference type="CDD" id="cd00565">
    <property type="entry name" value="Ubl_ThiS"/>
    <property type="match status" value="1"/>
</dbReference>
<dbReference type="InterPro" id="IPR003749">
    <property type="entry name" value="ThiS/MoaD-like"/>
</dbReference>
<dbReference type="NCBIfam" id="TIGR01683">
    <property type="entry name" value="thiS"/>
    <property type="match status" value="1"/>
</dbReference>
<dbReference type="InterPro" id="IPR016155">
    <property type="entry name" value="Mopterin_synth/thiamin_S_b"/>
</dbReference>
<dbReference type="PANTHER" id="PTHR34472">
    <property type="entry name" value="SULFUR CARRIER PROTEIN THIS"/>
    <property type="match status" value="1"/>
</dbReference>
<dbReference type="InterPro" id="IPR010035">
    <property type="entry name" value="Thi_S"/>
</dbReference>
<dbReference type="EMBL" id="NXLQ01000002">
    <property type="protein sequence ID" value="RDU67054.1"/>
    <property type="molecule type" value="Genomic_DNA"/>
</dbReference>
<reference evidence="1 2" key="1">
    <citation type="submission" date="2018-04" db="EMBL/GenBank/DDBJ databases">
        <title>Novel Campyloabacter and Helicobacter Species and Strains.</title>
        <authorList>
            <person name="Mannion A.J."/>
            <person name="Shen Z."/>
            <person name="Fox J.G."/>
        </authorList>
    </citation>
    <scope>NUCLEOTIDE SEQUENCE [LARGE SCALE GENOMIC DNA]</scope>
    <source>
        <strain evidence="1 2">MIT 17-337</strain>
    </source>
</reference>
<sequence>MQIILNGKNQVFPDNITISQILTTLNIQERVVAIALNSNVVKKESWEKITIKEHDCLELLQFTSGG</sequence>
<comment type="caution">
    <text evidence="1">The sequence shown here is derived from an EMBL/GenBank/DDBJ whole genome shotgun (WGS) entry which is preliminary data.</text>
</comment>
<dbReference type="AlphaFoldDB" id="A0A3D8IR19"/>
<evidence type="ECO:0000313" key="2">
    <source>
        <dbReference type="Proteomes" id="UP000256379"/>
    </source>
</evidence>
<gene>
    <name evidence="1" type="primary">thiS</name>
    <name evidence="1" type="ORF">CQA53_01990</name>
</gene>
<dbReference type="RefSeq" id="WP_115542349.1">
    <property type="nucleotide sequence ID" value="NZ_NXLQ01000002.1"/>
</dbReference>
<accession>A0A3D8IR19</accession>
<dbReference type="Proteomes" id="UP000256379">
    <property type="component" value="Unassembled WGS sequence"/>
</dbReference>
<dbReference type="OrthoDB" id="197113at2"/>
<dbReference type="InterPro" id="IPR012675">
    <property type="entry name" value="Beta-grasp_dom_sf"/>
</dbReference>
<organism evidence="1 2">
    <name type="scientific">Helicobacter didelphidarum</name>
    <dbReference type="NCBI Taxonomy" id="2040648"/>
    <lineage>
        <taxon>Bacteria</taxon>
        <taxon>Pseudomonadati</taxon>
        <taxon>Campylobacterota</taxon>
        <taxon>Epsilonproteobacteria</taxon>
        <taxon>Campylobacterales</taxon>
        <taxon>Helicobacteraceae</taxon>
        <taxon>Helicobacter</taxon>
    </lineage>
</organism>
<name>A0A3D8IR19_9HELI</name>
<keyword evidence="2" id="KW-1185">Reference proteome</keyword>
<dbReference type="Gene3D" id="3.10.20.30">
    <property type="match status" value="1"/>
</dbReference>
<protein>
    <submittedName>
        <fullName evidence="1">Thiamine biosynthesis protein ThiS</fullName>
    </submittedName>
</protein>
<evidence type="ECO:0000313" key="1">
    <source>
        <dbReference type="EMBL" id="RDU67054.1"/>
    </source>
</evidence>
<dbReference type="Pfam" id="PF02597">
    <property type="entry name" value="ThiS"/>
    <property type="match status" value="1"/>
</dbReference>
<dbReference type="SUPFAM" id="SSF54285">
    <property type="entry name" value="MoaD/ThiS"/>
    <property type="match status" value="1"/>
</dbReference>
<proteinExistence type="predicted"/>